<dbReference type="PANTHER" id="PTHR34595:SF7">
    <property type="entry name" value="SLL1039 PROTEIN"/>
    <property type="match status" value="1"/>
</dbReference>
<sequence length="315" mass="34517">MTTGLLSRIAETLFWIGRYVERADDTARILDVHVHRMLEEPSGDEDAGCRALLAILGVPAAPGERIDIGTVLAGLAFADDGPSSIAGALQAARTGGRSVREVVSTEMWECLNVTWHELPDRRRAAGRLGPHMFLRYVRERAALFSGLADATMSRDEGWHFLVLGRSLERIDMTARLLSLRMPSASYAPDWSMLLRASGADESYIRTHGGTGDPAQVAAFLMLDRLFPRSVLHALTLAEDCLAALDPDPSRAGFTDAARRPIGRMRTRLEYTDTTLLLGQLPELLPALQRACVEASAAVTEKYFQYALPVAWAQEG</sequence>
<protein>
    <submittedName>
        <fullName evidence="2">Alpha-E domain-containing protein</fullName>
    </submittedName>
</protein>
<gene>
    <name evidence="2" type="ORF">GCM10010468_36160</name>
</gene>
<dbReference type="Proteomes" id="UP001501237">
    <property type="component" value="Unassembled WGS sequence"/>
</dbReference>
<dbReference type="InterPro" id="IPR051680">
    <property type="entry name" value="ATP-dep_Glu-Cys_Ligase-2"/>
</dbReference>
<dbReference type="RefSeq" id="WP_344829438.1">
    <property type="nucleotide sequence ID" value="NZ_BAAAUV010000008.1"/>
</dbReference>
<dbReference type="EMBL" id="BAAAUV010000008">
    <property type="protein sequence ID" value="GAA3215015.1"/>
    <property type="molecule type" value="Genomic_DNA"/>
</dbReference>
<organism evidence="2 3">
    <name type="scientific">Actinocorallia longicatena</name>
    <dbReference type="NCBI Taxonomy" id="111803"/>
    <lineage>
        <taxon>Bacteria</taxon>
        <taxon>Bacillati</taxon>
        <taxon>Actinomycetota</taxon>
        <taxon>Actinomycetes</taxon>
        <taxon>Streptosporangiales</taxon>
        <taxon>Thermomonosporaceae</taxon>
        <taxon>Actinocorallia</taxon>
    </lineage>
</organism>
<evidence type="ECO:0000313" key="2">
    <source>
        <dbReference type="EMBL" id="GAA3215015.1"/>
    </source>
</evidence>
<dbReference type="InterPro" id="IPR007296">
    <property type="entry name" value="DUF403"/>
</dbReference>
<proteinExistence type="predicted"/>
<name>A0ABP6QA73_9ACTN</name>
<dbReference type="PANTHER" id="PTHR34595">
    <property type="entry name" value="BLR5612 PROTEIN"/>
    <property type="match status" value="1"/>
</dbReference>
<reference evidence="3" key="1">
    <citation type="journal article" date="2019" name="Int. J. Syst. Evol. Microbiol.">
        <title>The Global Catalogue of Microorganisms (GCM) 10K type strain sequencing project: providing services to taxonomists for standard genome sequencing and annotation.</title>
        <authorList>
            <consortium name="The Broad Institute Genomics Platform"/>
            <consortium name="The Broad Institute Genome Sequencing Center for Infectious Disease"/>
            <person name="Wu L."/>
            <person name="Ma J."/>
        </authorList>
    </citation>
    <scope>NUCLEOTIDE SEQUENCE [LARGE SCALE GENOMIC DNA]</scope>
    <source>
        <strain evidence="3">JCM 9377</strain>
    </source>
</reference>
<feature type="domain" description="DUF403" evidence="1">
    <location>
        <begin position="5"/>
        <end position="303"/>
    </location>
</feature>
<accession>A0ABP6QA73</accession>
<keyword evidence="3" id="KW-1185">Reference proteome</keyword>
<evidence type="ECO:0000259" key="1">
    <source>
        <dbReference type="Pfam" id="PF04168"/>
    </source>
</evidence>
<comment type="caution">
    <text evidence="2">The sequence shown here is derived from an EMBL/GenBank/DDBJ whole genome shotgun (WGS) entry which is preliminary data.</text>
</comment>
<dbReference type="Pfam" id="PF04168">
    <property type="entry name" value="Alpha-E"/>
    <property type="match status" value="1"/>
</dbReference>
<evidence type="ECO:0000313" key="3">
    <source>
        <dbReference type="Proteomes" id="UP001501237"/>
    </source>
</evidence>